<sequence length="72" mass="8150">MKKFVFTLLICTFISGCKDKIYDVSYYSEHLDEASSVIAKCKAGEVTDDNCKNAQLALDKKKGENIRKKLLQ</sequence>
<dbReference type="AlphaFoldDB" id="A0A763UXG2"/>
<organism evidence="1">
    <name type="scientific">Salmonella enterica</name>
    <name type="common">Salmonella choleraesuis</name>
    <dbReference type="NCBI Taxonomy" id="28901"/>
    <lineage>
        <taxon>Bacteria</taxon>
        <taxon>Pseudomonadati</taxon>
        <taxon>Pseudomonadota</taxon>
        <taxon>Gammaproteobacteria</taxon>
        <taxon>Enterobacterales</taxon>
        <taxon>Enterobacteriaceae</taxon>
        <taxon>Salmonella</taxon>
    </lineage>
</organism>
<protein>
    <submittedName>
        <fullName evidence="1">EexN family lipoprotein</fullName>
    </submittedName>
</protein>
<dbReference type="InterPro" id="IPR047937">
    <property type="entry name" value="Eex_IncN-like"/>
</dbReference>
<dbReference type="PROSITE" id="PS51257">
    <property type="entry name" value="PROKAR_LIPOPROTEIN"/>
    <property type="match status" value="1"/>
</dbReference>
<dbReference type="NCBIfam" id="NF033894">
    <property type="entry name" value="Eex_IncN"/>
    <property type="match status" value="1"/>
</dbReference>
<comment type="caution">
    <text evidence="1">The sequence shown here is derived from an EMBL/GenBank/DDBJ whole genome shotgun (WGS) entry which is preliminary data.</text>
</comment>
<name>A0A763UXG2_SALER</name>
<evidence type="ECO:0000313" key="1">
    <source>
        <dbReference type="EMBL" id="HAG4612931.1"/>
    </source>
</evidence>
<gene>
    <name evidence="1" type="ORF">G8549_004544</name>
</gene>
<accession>A0A763UXG2</accession>
<reference evidence="1" key="1">
    <citation type="journal article" date="2018" name="Genome Biol.">
        <title>SKESA: strategic k-mer extension for scrupulous assemblies.</title>
        <authorList>
            <person name="Souvorov A."/>
            <person name="Agarwala R."/>
            <person name="Lipman D.J."/>
        </authorList>
    </citation>
    <scope>NUCLEOTIDE SEQUENCE</scope>
    <source>
        <strain evidence="1">MA.CCC_P6</strain>
    </source>
</reference>
<keyword evidence="1" id="KW-0449">Lipoprotein</keyword>
<dbReference type="EMBL" id="DAAYKR010000016">
    <property type="protein sequence ID" value="HAG4612931.1"/>
    <property type="molecule type" value="Genomic_DNA"/>
</dbReference>
<proteinExistence type="predicted"/>
<reference evidence="1" key="2">
    <citation type="submission" date="2020-02" db="EMBL/GenBank/DDBJ databases">
        <authorList>
            <consortium name="NCBI Pathogen Detection Project"/>
        </authorList>
    </citation>
    <scope>NUCLEOTIDE SEQUENCE</scope>
    <source>
        <strain evidence="1">MA.CCC_P6</strain>
    </source>
</reference>